<dbReference type="InterPro" id="IPR014729">
    <property type="entry name" value="Rossmann-like_a/b/a_fold"/>
</dbReference>
<dbReference type="Gene3D" id="3.40.50.620">
    <property type="entry name" value="HUPs"/>
    <property type="match status" value="1"/>
</dbReference>
<evidence type="ECO:0000313" key="3">
    <source>
        <dbReference type="EMBL" id="NRF70977.1"/>
    </source>
</evidence>
<keyword evidence="4" id="KW-1185">Reference proteome</keyword>
<evidence type="ECO:0000259" key="2">
    <source>
        <dbReference type="Pfam" id="PF00582"/>
    </source>
</evidence>
<dbReference type="PANTHER" id="PTHR46268">
    <property type="entry name" value="STRESS RESPONSE PROTEIN NHAX"/>
    <property type="match status" value="1"/>
</dbReference>
<organism evidence="3 4">
    <name type="scientific">Pseudaquabacterium terrae</name>
    <dbReference type="NCBI Taxonomy" id="2732868"/>
    <lineage>
        <taxon>Bacteria</taxon>
        <taxon>Pseudomonadati</taxon>
        <taxon>Pseudomonadota</taxon>
        <taxon>Betaproteobacteria</taxon>
        <taxon>Burkholderiales</taxon>
        <taxon>Sphaerotilaceae</taxon>
        <taxon>Pseudaquabacterium</taxon>
    </lineage>
</organism>
<sequence length="140" mass="14705">MKILLAVDGSPTTTRMLAYIAAHDELLGAGHQFTALTVVPAVPPGAATWIDSAVLQGWYDEQAQRVLSPVCKFAAQKDWHLEPRHAVGHAGEMVAAIAQEGGFDLIVMGTHGHSAIGNVVLGSAATRVLAGTRIPVLLVH</sequence>
<dbReference type="InterPro" id="IPR006016">
    <property type="entry name" value="UspA"/>
</dbReference>
<dbReference type="RefSeq" id="WP_173131235.1">
    <property type="nucleotide sequence ID" value="NZ_JABRWJ010000010.1"/>
</dbReference>
<proteinExistence type="inferred from homology"/>
<dbReference type="CDD" id="cd00293">
    <property type="entry name" value="USP-like"/>
    <property type="match status" value="1"/>
</dbReference>
<feature type="domain" description="UspA" evidence="2">
    <location>
        <begin position="2"/>
        <end position="140"/>
    </location>
</feature>
<accession>A0ABX2EQP4</accession>
<reference evidence="3 4" key="1">
    <citation type="submission" date="2020-05" db="EMBL/GenBank/DDBJ databases">
        <title>Aquincola sp. isolate from soil.</title>
        <authorList>
            <person name="Han J."/>
            <person name="Kim D.-U."/>
        </authorList>
    </citation>
    <scope>NUCLEOTIDE SEQUENCE [LARGE SCALE GENOMIC DNA]</scope>
    <source>
        <strain evidence="3 4">S2</strain>
    </source>
</reference>
<evidence type="ECO:0000256" key="1">
    <source>
        <dbReference type="ARBA" id="ARBA00008791"/>
    </source>
</evidence>
<dbReference type="EMBL" id="JABRWJ010000010">
    <property type="protein sequence ID" value="NRF70977.1"/>
    <property type="molecule type" value="Genomic_DNA"/>
</dbReference>
<comment type="caution">
    <text evidence="3">The sequence shown here is derived from an EMBL/GenBank/DDBJ whole genome shotgun (WGS) entry which is preliminary data.</text>
</comment>
<dbReference type="Pfam" id="PF00582">
    <property type="entry name" value="Usp"/>
    <property type="match status" value="1"/>
</dbReference>
<dbReference type="InterPro" id="IPR006015">
    <property type="entry name" value="Universal_stress_UspA"/>
</dbReference>
<dbReference type="Proteomes" id="UP000737171">
    <property type="component" value="Unassembled WGS sequence"/>
</dbReference>
<protein>
    <submittedName>
        <fullName evidence="3">Universal stress protein</fullName>
    </submittedName>
</protein>
<gene>
    <name evidence="3" type="ORF">HLB44_28620</name>
</gene>
<evidence type="ECO:0000313" key="4">
    <source>
        <dbReference type="Proteomes" id="UP000737171"/>
    </source>
</evidence>
<dbReference type="PANTHER" id="PTHR46268:SF15">
    <property type="entry name" value="UNIVERSAL STRESS PROTEIN HP_0031"/>
    <property type="match status" value="1"/>
</dbReference>
<dbReference type="SUPFAM" id="SSF52402">
    <property type="entry name" value="Adenine nucleotide alpha hydrolases-like"/>
    <property type="match status" value="1"/>
</dbReference>
<comment type="similarity">
    <text evidence="1">Belongs to the universal stress protein A family.</text>
</comment>
<name>A0ABX2EQP4_9BURK</name>
<dbReference type="PRINTS" id="PR01438">
    <property type="entry name" value="UNVRSLSTRESS"/>
</dbReference>